<feature type="non-terminal residue" evidence="1">
    <location>
        <position position="106"/>
    </location>
</feature>
<feature type="non-terminal residue" evidence="1">
    <location>
        <position position="1"/>
    </location>
</feature>
<accession>X1A5Q2</accession>
<proteinExistence type="predicted"/>
<dbReference type="EMBL" id="BART01014775">
    <property type="protein sequence ID" value="GAG77069.1"/>
    <property type="molecule type" value="Genomic_DNA"/>
</dbReference>
<gene>
    <name evidence="1" type="ORF">S01H4_29178</name>
</gene>
<sequence length="106" mass="11802">SFFQFSASDGWENLKGFDISPEGAKTEEGILAAFSGNQGMNMFVVQATKAYQDDTIDQEDPEKSFRSNMWILPTLEERDKQLLAPRLARTYKALICSSSPLKSGSD</sequence>
<dbReference type="AlphaFoldDB" id="X1A5Q2"/>
<organism evidence="1">
    <name type="scientific">marine sediment metagenome</name>
    <dbReference type="NCBI Taxonomy" id="412755"/>
    <lineage>
        <taxon>unclassified sequences</taxon>
        <taxon>metagenomes</taxon>
        <taxon>ecological metagenomes</taxon>
    </lineage>
</organism>
<protein>
    <submittedName>
        <fullName evidence="1">Uncharacterized protein</fullName>
    </submittedName>
</protein>
<evidence type="ECO:0000313" key="1">
    <source>
        <dbReference type="EMBL" id="GAG77069.1"/>
    </source>
</evidence>
<reference evidence="1" key="1">
    <citation type="journal article" date="2014" name="Front. Microbiol.">
        <title>High frequency of phylogenetically diverse reductive dehalogenase-homologous genes in deep subseafloor sedimentary metagenomes.</title>
        <authorList>
            <person name="Kawai M."/>
            <person name="Futagami T."/>
            <person name="Toyoda A."/>
            <person name="Takaki Y."/>
            <person name="Nishi S."/>
            <person name="Hori S."/>
            <person name="Arai W."/>
            <person name="Tsubouchi T."/>
            <person name="Morono Y."/>
            <person name="Uchiyama I."/>
            <person name="Ito T."/>
            <person name="Fujiyama A."/>
            <person name="Inagaki F."/>
            <person name="Takami H."/>
        </authorList>
    </citation>
    <scope>NUCLEOTIDE SEQUENCE</scope>
    <source>
        <strain evidence="1">Expedition CK06-06</strain>
    </source>
</reference>
<name>X1A5Q2_9ZZZZ</name>
<comment type="caution">
    <text evidence="1">The sequence shown here is derived from an EMBL/GenBank/DDBJ whole genome shotgun (WGS) entry which is preliminary data.</text>
</comment>